<evidence type="ECO:0000256" key="9">
    <source>
        <dbReference type="ARBA" id="ARBA00023136"/>
    </source>
</evidence>
<keyword evidence="6" id="KW-0812">Transmembrane</keyword>
<evidence type="ECO:0000256" key="4">
    <source>
        <dbReference type="ARBA" id="ARBA00022475"/>
    </source>
</evidence>
<keyword evidence="7" id="KW-0653">Protein transport</keyword>
<evidence type="ECO:0000256" key="1">
    <source>
        <dbReference type="ARBA" id="ARBA00004383"/>
    </source>
</evidence>
<feature type="domain" description="TonB C-terminal" evidence="10">
    <location>
        <begin position="171"/>
        <end position="267"/>
    </location>
</feature>
<dbReference type="NCBIfam" id="TIGR01352">
    <property type="entry name" value="tonB_Cterm"/>
    <property type="match status" value="1"/>
</dbReference>
<evidence type="ECO:0000256" key="5">
    <source>
        <dbReference type="ARBA" id="ARBA00022519"/>
    </source>
</evidence>
<dbReference type="PANTHER" id="PTHR33446">
    <property type="entry name" value="PROTEIN TONB-RELATED"/>
    <property type="match status" value="1"/>
</dbReference>
<dbReference type="InterPro" id="IPR006260">
    <property type="entry name" value="TonB/TolA_C"/>
</dbReference>
<dbReference type="GO" id="GO:0055085">
    <property type="term" value="P:transmembrane transport"/>
    <property type="evidence" value="ECO:0007669"/>
    <property type="project" value="InterPro"/>
</dbReference>
<keyword evidence="3" id="KW-0813">Transport</keyword>
<evidence type="ECO:0000256" key="7">
    <source>
        <dbReference type="ARBA" id="ARBA00022927"/>
    </source>
</evidence>
<keyword evidence="5" id="KW-0997">Cell inner membrane</keyword>
<protein>
    <recommendedName>
        <fullName evidence="10">TonB C-terminal domain-containing protein</fullName>
    </recommendedName>
</protein>
<evidence type="ECO:0000256" key="2">
    <source>
        <dbReference type="ARBA" id="ARBA00006555"/>
    </source>
</evidence>
<feature type="domain" description="TonB C-terminal" evidence="10">
    <location>
        <begin position="73"/>
        <end position="169"/>
    </location>
</feature>
<comment type="similarity">
    <text evidence="2">Belongs to the TonB family.</text>
</comment>
<keyword evidence="12" id="KW-1185">Reference proteome</keyword>
<accession>A0AA86T940</accession>
<proteinExistence type="inferred from homology"/>
<reference evidence="11" key="1">
    <citation type="submission" date="2022-10" db="EMBL/GenBank/DDBJ databases">
        <authorList>
            <person name="Koch H."/>
        </authorList>
    </citation>
    <scope>NUCLEOTIDE SEQUENCE</scope>
    <source>
        <strain evidence="11">DNF</strain>
    </source>
</reference>
<dbReference type="EMBL" id="OX365700">
    <property type="protein sequence ID" value="CAI4030098.1"/>
    <property type="molecule type" value="Genomic_DNA"/>
</dbReference>
<organism evidence="11 12">
    <name type="scientific">Nitrospira tepida</name>
    <dbReference type="NCBI Taxonomy" id="2973512"/>
    <lineage>
        <taxon>Bacteria</taxon>
        <taxon>Pseudomonadati</taxon>
        <taxon>Nitrospirota</taxon>
        <taxon>Nitrospiria</taxon>
        <taxon>Nitrospirales</taxon>
        <taxon>Nitrospiraceae</taxon>
        <taxon>Nitrospira</taxon>
    </lineage>
</organism>
<dbReference type="Gene3D" id="3.30.1150.10">
    <property type="match status" value="2"/>
</dbReference>
<dbReference type="InterPro" id="IPR051045">
    <property type="entry name" value="TonB-dependent_transducer"/>
</dbReference>
<dbReference type="Pfam" id="PF03544">
    <property type="entry name" value="TonB_C"/>
    <property type="match status" value="2"/>
</dbReference>
<dbReference type="PROSITE" id="PS52015">
    <property type="entry name" value="TONB_CTD"/>
    <property type="match status" value="2"/>
</dbReference>
<dbReference type="PANTHER" id="PTHR33446:SF2">
    <property type="entry name" value="PROTEIN TONB"/>
    <property type="match status" value="1"/>
</dbReference>
<name>A0AA86T940_9BACT</name>
<evidence type="ECO:0000313" key="11">
    <source>
        <dbReference type="EMBL" id="CAI4030098.1"/>
    </source>
</evidence>
<sequence length="273" mass="29810">MSSRRFGATPLFLLIIIMSGCVTAQPFPLRVGLVTITGAQVRSPRTVPPHCMSANNVRPQSSTQTMRAAEYQEIIRKLHETLSNHFVYPELARQYLWQGTTEICGTLAQDGKIVHVAVASSSGNAFLDNESVGLIRSVGSIKLDHALSSAQTRFLIPIAYNLIFLSPDQQTLINIVRDRLLINMHYPAAAIASKLEGNVVLSAVLQDDGSLQNVELYDSSGSELLDQAARDLLEGSVPFPIQRVVHETPAYLVIPIAYRFDHSIPGSSDSTGQ</sequence>
<dbReference type="PROSITE" id="PS51257">
    <property type="entry name" value="PROKAR_LIPOPROTEIN"/>
    <property type="match status" value="1"/>
</dbReference>
<evidence type="ECO:0000256" key="3">
    <source>
        <dbReference type="ARBA" id="ARBA00022448"/>
    </source>
</evidence>
<dbReference type="GO" id="GO:0098797">
    <property type="term" value="C:plasma membrane protein complex"/>
    <property type="evidence" value="ECO:0007669"/>
    <property type="project" value="TreeGrafter"/>
</dbReference>
<dbReference type="KEGG" id="nti:DNFV4_00522"/>
<gene>
    <name evidence="11" type="ORF">DNFV4_00522</name>
</gene>
<dbReference type="GO" id="GO:0031992">
    <property type="term" value="F:energy transducer activity"/>
    <property type="evidence" value="ECO:0007669"/>
    <property type="project" value="TreeGrafter"/>
</dbReference>
<evidence type="ECO:0000313" key="12">
    <source>
        <dbReference type="Proteomes" id="UP001179121"/>
    </source>
</evidence>
<dbReference type="RefSeq" id="WP_370693541.1">
    <property type="nucleotide sequence ID" value="NZ_OX365700.1"/>
</dbReference>
<comment type="subcellular location">
    <subcellularLocation>
        <location evidence="1">Cell inner membrane</location>
        <topology evidence="1">Single-pass membrane protein</topology>
        <orientation evidence="1">Periplasmic side</orientation>
    </subcellularLocation>
</comment>
<keyword evidence="9" id="KW-0472">Membrane</keyword>
<dbReference type="InterPro" id="IPR037682">
    <property type="entry name" value="TonB_C"/>
</dbReference>
<evidence type="ECO:0000256" key="6">
    <source>
        <dbReference type="ARBA" id="ARBA00022692"/>
    </source>
</evidence>
<dbReference type="AlphaFoldDB" id="A0AA86T940"/>
<dbReference type="SUPFAM" id="SSF74653">
    <property type="entry name" value="TolA/TonB C-terminal domain"/>
    <property type="match status" value="2"/>
</dbReference>
<dbReference type="Proteomes" id="UP001179121">
    <property type="component" value="Chromosome"/>
</dbReference>
<dbReference type="GO" id="GO:0015031">
    <property type="term" value="P:protein transport"/>
    <property type="evidence" value="ECO:0007669"/>
    <property type="project" value="UniProtKB-KW"/>
</dbReference>
<evidence type="ECO:0000256" key="8">
    <source>
        <dbReference type="ARBA" id="ARBA00022989"/>
    </source>
</evidence>
<evidence type="ECO:0000259" key="10">
    <source>
        <dbReference type="PROSITE" id="PS52015"/>
    </source>
</evidence>
<keyword evidence="4" id="KW-1003">Cell membrane</keyword>
<keyword evidence="8" id="KW-1133">Transmembrane helix</keyword>